<dbReference type="InterPro" id="IPR051536">
    <property type="entry name" value="UDG_Type-4/5"/>
</dbReference>
<dbReference type="EMBL" id="BAAAFZ010000045">
    <property type="protein sequence ID" value="GAA0588550.1"/>
    <property type="molecule type" value="Genomic_DNA"/>
</dbReference>
<feature type="domain" description="Uracil-DNA glycosylase-like" evidence="10">
    <location>
        <begin position="40"/>
        <end position="207"/>
    </location>
</feature>
<dbReference type="SUPFAM" id="SSF52141">
    <property type="entry name" value="Uracil-DNA glycosylase-like"/>
    <property type="match status" value="1"/>
</dbReference>
<keyword evidence="3" id="KW-0227">DNA damage</keyword>
<evidence type="ECO:0000256" key="5">
    <source>
        <dbReference type="ARBA" id="ARBA00023004"/>
    </source>
</evidence>
<dbReference type="CDD" id="cd10031">
    <property type="entry name" value="UDG-F5_TTUDGB_like"/>
    <property type="match status" value="1"/>
</dbReference>
<keyword evidence="6" id="KW-0411">Iron-sulfur</keyword>
<evidence type="ECO:0000313" key="12">
    <source>
        <dbReference type="Proteomes" id="UP001501588"/>
    </source>
</evidence>
<evidence type="ECO:0000256" key="4">
    <source>
        <dbReference type="ARBA" id="ARBA00022801"/>
    </source>
</evidence>
<protein>
    <recommendedName>
        <fullName evidence="9">Type-5 uracil-DNA glycosylase</fullName>
    </recommendedName>
</protein>
<name>A0ABP3QEM2_9PROT</name>
<dbReference type="InterPro" id="IPR044147">
    <property type="entry name" value="UdgB-like"/>
</dbReference>
<reference evidence="12" key="1">
    <citation type="journal article" date="2019" name="Int. J. Syst. Evol. Microbiol.">
        <title>The Global Catalogue of Microorganisms (GCM) 10K type strain sequencing project: providing services to taxonomists for standard genome sequencing and annotation.</title>
        <authorList>
            <consortium name="The Broad Institute Genomics Platform"/>
            <consortium name="The Broad Institute Genome Sequencing Center for Infectious Disease"/>
            <person name="Wu L."/>
            <person name="Ma J."/>
        </authorList>
    </citation>
    <scope>NUCLEOTIDE SEQUENCE [LARGE SCALE GENOMIC DNA]</scope>
    <source>
        <strain evidence="12">JCM 9933</strain>
    </source>
</reference>
<dbReference type="SMART" id="SM00987">
    <property type="entry name" value="UreE_C"/>
    <property type="match status" value="1"/>
</dbReference>
<dbReference type="InterPro" id="IPR036895">
    <property type="entry name" value="Uracil-DNA_glycosylase-like_sf"/>
</dbReference>
<keyword evidence="2" id="KW-0479">Metal-binding</keyword>
<evidence type="ECO:0000256" key="7">
    <source>
        <dbReference type="ARBA" id="ARBA00023204"/>
    </source>
</evidence>
<dbReference type="Gene3D" id="3.40.470.10">
    <property type="entry name" value="Uracil-DNA glycosylase-like domain"/>
    <property type="match status" value="1"/>
</dbReference>
<keyword evidence="4" id="KW-0378">Hydrolase</keyword>
<dbReference type="SMART" id="SM00986">
    <property type="entry name" value="UDG"/>
    <property type="match status" value="1"/>
</dbReference>
<comment type="similarity">
    <text evidence="8">Belongs to the uracil-DNA glycosylase (UDG) superfamily. Type 5 (UDGb) family.</text>
</comment>
<evidence type="ECO:0000256" key="3">
    <source>
        <dbReference type="ARBA" id="ARBA00022763"/>
    </source>
</evidence>
<sequence length="219" mass="23233">MAGADQSTDPGRDCPLCPRLVALREANRAAEPAWHNAPVPSWGPRGAALLVLGMAPGQRGANRTGRPFTGDYAGRLLYATLLKQGLAEGGYEERPDDGLVLTGCRVTNAVRCVPPANLPQPVETRTCNRFLQAELAAMPALKVVLALGTLAHGALLRAVGLPVSRHRFAHGAAYALPDGLVLADSYHVSRYNTSTKLLTPEMFEAVVAEAKRIAYGASE</sequence>
<keyword evidence="12" id="KW-1185">Reference proteome</keyword>
<evidence type="ECO:0000256" key="6">
    <source>
        <dbReference type="ARBA" id="ARBA00023014"/>
    </source>
</evidence>
<proteinExistence type="inferred from homology"/>
<evidence type="ECO:0000256" key="8">
    <source>
        <dbReference type="ARBA" id="ARBA00023779"/>
    </source>
</evidence>
<organism evidence="11 12">
    <name type="scientific">Craurococcus roseus</name>
    <dbReference type="NCBI Taxonomy" id="77585"/>
    <lineage>
        <taxon>Bacteria</taxon>
        <taxon>Pseudomonadati</taxon>
        <taxon>Pseudomonadota</taxon>
        <taxon>Alphaproteobacteria</taxon>
        <taxon>Acetobacterales</taxon>
        <taxon>Acetobacteraceae</taxon>
        <taxon>Craurococcus</taxon>
    </lineage>
</organism>
<keyword evidence="7" id="KW-0234">DNA repair</keyword>
<dbReference type="InterPro" id="IPR005122">
    <property type="entry name" value="Uracil-DNA_glycosylase-like"/>
</dbReference>
<dbReference type="RefSeq" id="WP_343896018.1">
    <property type="nucleotide sequence ID" value="NZ_BAAAFZ010000045.1"/>
</dbReference>
<evidence type="ECO:0000256" key="2">
    <source>
        <dbReference type="ARBA" id="ARBA00022723"/>
    </source>
</evidence>
<evidence type="ECO:0000259" key="10">
    <source>
        <dbReference type="SMART" id="SM00986"/>
    </source>
</evidence>
<dbReference type="Pfam" id="PF03167">
    <property type="entry name" value="UDG"/>
    <property type="match status" value="1"/>
</dbReference>
<dbReference type="Proteomes" id="UP001501588">
    <property type="component" value="Unassembled WGS sequence"/>
</dbReference>
<evidence type="ECO:0000256" key="1">
    <source>
        <dbReference type="ARBA" id="ARBA00022485"/>
    </source>
</evidence>
<accession>A0ABP3QEM2</accession>
<dbReference type="PANTHER" id="PTHR33693">
    <property type="entry name" value="TYPE-5 URACIL-DNA GLYCOSYLASE"/>
    <property type="match status" value="1"/>
</dbReference>
<gene>
    <name evidence="11" type="ORF">GCM10009416_28710</name>
</gene>
<comment type="caution">
    <text evidence="11">The sequence shown here is derived from an EMBL/GenBank/DDBJ whole genome shotgun (WGS) entry which is preliminary data.</text>
</comment>
<dbReference type="PANTHER" id="PTHR33693:SF3">
    <property type="entry name" value="TYPE-5 URACIL-DNA GLYCOSYLASE"/>
    <property type="match status" value="1"/>
</dbReference>
<evidence type="ECO:0000313" key="11">
    <source>
        <dbReference type="EMBL" id="GAA0588550.1"/>
    </source>
</evidence>
<evidence type="ECO:0000256" key="9">
    <source>
        <dbReference type="ARBA" id="ARBA00023887"/>
    </source>
</evidence>
<keyword evidence="1" id="KW-0004">4Fe-4S</keyword>
<keyword evidence="5" id="KW-0408">Iron</keyword>